<dbReference type="EMBL" id="JBAWKB010000001">
    <property type="protein sequence ID" value="MFH6770344.1"/>
    <property type="molecule type" value="Genomic_DNA"/>
</dbReference>
<comment type="caution">
    <text evidence="2">The sequence shown here is derived from an EMBL/GenBank/DDBJ whole genome shotgun (WGS) entry which is preliminary data.</text>
</comment>
<sequence length="126" mass="13580">MKFIYTLVFLMVAATGFAQSTGTIEGHLLDQESNNGPLNMAKVTIKGSESKTVSDAQGHFKFENLKPGTYTLVSRFVGYDPKEITVEVKPETTNKVTLEMAASTISLDDLVSLASAEQNSASVSDK</sequence>
<keyword evidence="3" id="KW-1185">Reference proteome</keyword>
<dbReference type="Pfam" id="PF13715">
    <property type="entry name" value="CarbopepD_reg_2"/>
    <property type="match status" value="1"/>
</dbReference>
<gene>
    <name evidence="2" type="ORF">V8G58_00245</name>
</gene>
<organism evidence="2 3">
    <name type="scientific">Gaetbulibacter aestuarii</name>
    <dbReference type="NCBI Taxonomy" id="1502358"/>
    <lineage>
        <taxon>Bacteria</taxon>
        <taxon>Pseudomonadati</taxon>
        <taxon>Bacteroidota</taxon>
        <taxon>Flavobacteriia</taxon>
        <taxon>Flavobacteriales</taxon>
        <taxon>Flavobacteriaceae</taxon>
        <taxon>Gaetbulibacter</taxon>
    </lineage>
</organism>
<keyword evidence="1" id="KW-0732">Signal</keyword>
<accession>A0ABW7MU30</accession>
<evidence type="ECO:0000313" key="2">
    <source>
        <dbReference type="EMBL" id="MFH6770344.1"/>
    </source>
</evidence>
<evidence type="ECO:0000256" key="1">
    <source>
        <dbReference type="SAM" id="SignalP"/>
    </source>
</evidence>
<protein>
    <submittedName>
        <fullName evidence="2">Carboxypeptidase-like regulatory domain-containing protein</fullName>
    </submittedName>
</protein>
<feature type="chain" id="PRO_5045301668" evidence="1">
    <location>
        <begin position="19"/>
        <end position="126"/>
    </location>
</feature>
<name>A0ABW7MU30_9FLAO</name>
<feature type="signal peptide" evidence="1">
    <location>
        <begin position="1"/>
        <end position="18"/>
    </location>
</feature>
<proteinExistence type="predicted"/>
<evidence type="ECO:0000313" key="3">
    <source>
        <dbReference type="Proteomes" id="UP001610100"/>
    </source>
</evidence>
<dbReference type="SUPFAM" id="SSF49452">
    <property type="entry name" value="Starch-binding domain-like"/>
    <property type="match status" value="1"/>
</dbReference>
<dbReference type="RefSeq" id="WP_344738436.1">
    <property type="nucleotide sequence ID" value="NZ_BAABAY010000001.1"/>
</dbReference>
<dbReference type="InterPro" id="IPR013784">
    <property type="entry name" value="Carb-bd-like_fold"/>
</dbReference>
<reference evidence="2 3" key="1">
    <citation type="submission" date="2024-02" db="EMBL/GenBank/DDBJ databases">
        <title>A Gaetbulibacter species isolated from tidal flats and genomic insights of their niches.</title>
        <authorList>
            <person name="Ye Y."/>
        </authorList>
    </citation>
    <scope>NUCLEOTIDE SEQUENCE [LARGE SCALE GENOMIC DNA]</scope>
    <source>
        <strain evidence="2 3">KYW382</strain>
    </source>
</reference>
<dbReference type="Gene3D" id="2.60.40.1120">
    <property type="entry name" value="Carboxypeptidase-like, regulatory domain"/>
    <property type="match status" value="1"/>
</dbReference>
<dbReference type="Proteomes" id="UP001610100">
    <property type="component" value="Unassembled WGS sequence"/>
</dbReference>